<organism evidence="2 3">
    <name type="scientific">Herbaspirillum rubrisubalbicans Os34</name>
    <dbReference type="NCBI Taxonomy" id="1235827"/>
    <lineage>
        <taxon>Bacteria</taxon>
        <taxon>Pseudomonadati</taxon>
        <taxon>Pseudomonadota</taxon>
        <taxon>Betaproteobacteria</taxon>
        <taxon>Burkholderiales</taxon>
        <taxon>Oxalobacteraceae</taxon>
        <taxon>Herbaspirillum</taxon>
    </lineage>
</organism>
<reference evidence="2 3" key="1">
    <citation type="journal article" date="2012" name="J. Bacteriol.">
        <title>Genome sequence of the pathogenic Herbaspirillum seropedicae strain Os34, isolated from rice roots.</title>
        <authorList>
            <person name="Ye W."/>
            <person name="Ye S."/>
            <person name="Liu J."/>
            <person name="Chang S."/>
            <person name="Chen M."/>
            <person name="Zhu B."/>
            <person name="Guo L."/>
            <person name="An Q."/>
        </authorList>
    </citation>
    <scope>NUCLEOTIDE SEQUENCE [LARGE SCALE GENOMIC DNA]</scope>
    <source>
        <strain evidence="2 3">Os34</strain>
    </source>
</reference>
<proteinExistence type="predicted"/>
<keyword evidence="1" id="KW-1133">Transmembrane helix</keyword>
<name>A0A6M3ZW11_9BURK</name>
<dbReference type="Proteomes" id="UP000501648">
    <property type="component" value="Chromosome"/>
</dbReference>
<protein>
    <submittedName>
        <fullName evidence="2">Uncharacterized protein</fullName>
    </submittedName>
</protein>
<keyword evidence="1" id="KW-0812">Transmembrane</keyword>
<feature type="transmembrane region" description="Helical" evidence="1">
    <location>
        <begin position="147"/>
        <end position="165"/>
    </location>
</feature>
<keyword evidence="1" id="KW-0472">Membrane</keyword>
<dbReference type="RefSeq" id="WP_017452355.1">
    <property type="nucleotide sequence ID" value="NZ_CP008956.1"/>
</dbReference>
<evidence type="ECO:0000313" key="2">
    <source>
        <dbReference type="EMBL" id="QJQ02767.1"/>
    </source>
</evidence>
<dbReference type="AlphaFoldDB" id="A0A6M3ZW11"/>
<sequence length="190" mass="21662">MQADYNTILQWIYLFNSLALAQLALKQLGRRRKARQLEQRFRAAQTAEWRNTAPEFMTARLGPPQSQQIREDGASLYRWRGERHWLEASYRDNQCQSVDVSDHQEDSFPTINTYFNCAVLAALACAWKFSGLAEAPELPVAAAAKQYLANFIVFLAGSWLLSFVLKRQRLLLNLGCIAMVGLALPLLNWP</sequence>
<feature type="transmembrane region" description="Helical" evidence="1">
    <location>
        <begin position="170"/>
        <end position="189"/>
    </location>
</feature>
<feature type="transmembrane region" description="Helical" evidence="1">
    <location>
        <begin position="114"/>
        <end position="135"/>
    </location>
</feature>
<evidence type="ECO:0000313" key="3">
    <source>
        <dbReference type="Proteomes" id="UP000501648"/>
    </source>
</evidence>
<gene>
    <name evidence="2" type="ORF">C798_21825</name>
</gene>
<dbReference type="EMBL" id="CP008956">
    <property type="protein sequence ID" value="QJQ02767.1"/>
    <property type="molecule type" value="Genomic_DNA"/>
</dbReference>
<accession>A0A6M3ZW11</accession>
<evidence type="ECO:0000256" key="1">
    <source>
        <dbReference type="SAM" id="Phobius"/>
    </source>
</evidence>